<proteinExistence type="predicted"/>
<dbReference type="InterPro" id="IPR012373">
    <property type="entry name" value="Ferrdict_sens_TM"/>
</dbReference>
<dbReference type="Pfam" id="PF16344">
    <property type="entry name" value="FecR_C"/>
    <property type="match status" value="1"/>
</dbReference>
<evidence type="ECO:0000313" key="3">
    <source>
        <dbReference type="EMBL" id="OXA75704.1"/>
    </source>
</evidence>
<dbReference type="Gene3D" id="2.60.120.1440">
    <property type="match status" value="1"/>
</dbReference>
<dbReference type="InterPro" id="IPR006860">
    <property type="entry name" value="FecR"/>
</dbReference>
<dbReference type="PANTHER" id="PTHR30273">
    <property type="entry name" value="PERIPLASMIC SIGNAL SENSOR AND SIGMA FACTOR ACTIVATOR FECR-RELATED"/>
    <property type="match status" value="1"/>
</dbReference>
<evidence type="ECO:0000259" key="1">
    <source>
        <dbReference type="Pfam" id="PF04773"/>
    </source>
</evidence>
<accession>A0ABX4BK60</accession>
<dbReference type="EMBL" id="MUGV01000043">
    <property type="protein sequence ID" value="OXA75704.1"/>
    <property type="molecule type" value="Genomic_DNA"/>
</dbReference>
<evidence type="ECO:0008006" key="5">
    <source>
        <dbReference type="Google" id="ProtNLM"/>
    </source>
</evidence>
<dbReference type="InterPro" id="IPR032508">
    <property type="entry name" value="FecR_C"/>
</dbReference>
<dbReference type="Gene3D" id="3.55.50.30">
    <property type="match status" value="1"/>
</dbReference>
<dbReference type="Pfam" id="PF04773">
    <property type="entry name" value="FecR"/>
    <property type="match status" value="1"/>
</dbReference>
<name>A0ABX4BK60_FLAFR</name>
<evidence type="ECO:0000313" key="4">
    <source>
        <dbReference type="Proteomes" id="UP000198382"/>
    </source>
</evidence>
<protein>
    <recommendedName>
        <fullName evidence="5">FecR family protein</fullName>
    </recommendedName>
</protein>
<feature type="domain" description="Protein FecR C-terminal" evidence="2">
    <location>
        <begin position="320"/>
        <end position="386"/>
    </location>
</feature>
<sequence length="388" mass="43316">MSYSGAEIDELIVKLLNGTIAKDEKNILEKWINSSEANKKIVENFQNKEWVTTELGKMYKFDKEAGWKIIQQALKPKNKVKVIRLPWRKIAVAASLVVCAGIGSYLVVKKNSASQVVKSSEIMNDAEPGRTGAILTLSNGQKIVLDDSKNGQLTNQNNTVVSKTNGGLTYKAGKNAEIVYNTMTTPKSRQYSLQLADGTKVWLNAFSSITFPTVFSSGTRDVKLTGEAYFEVAKNKNKPFRVFVNDIRIKVLGTHFNVNAYGDEDNVKTSLLEGSILVNQNNKAVLLKPGQQAQHNKSGVITIKNNVNTEEVMGWKNGVFYFENASLKVVLDQISRWYDVDVVFEKGVDSRKFEGEIERSLNLSQVLKILEKNKVHFKLEGKVLTVMP</sequence>
<reference evidence="3 4" key="1">
    <citation type="submission" date="2016-11" db="EMBL/GenBank/DDBJ databases">
        <title>Whole genomes of Flavobacteriaceae.</title>
        <authorList>
            <person name="Stine C."/>
            <person name="Li C."/>
            <person name="Tadesse D."/>
        </authorList>
    </citation>
    <scope>NUCLEOTIDE SEQUENCE [LARGE SCALE GENOMIC DNA]</scope>
    <source>
        <strain evidence="3 4">DSM 15937</strain>
    </source>
</reference>
<dbReference type="RefSeq" id="WP_074663803.1">
    <property type="nucleotide sequence ID" value="NZ_MUGV01000043.1"/>
</dbReference>
<dbReference type="Proteomes" id="UP000198382">
    <property type="component" value="Unassembled WGS sequence"/>
</dbReference>
<keyword evidence="4" id="KW-1185">Reference proteome</keyword>
<comment type="caution">
    <text evidence="3">The sequence shown here is derived from an EMBL/GenBank/DDBJ whole genome shotgun (WGS) entry which is preliminary data.</text>
</comment>
<organism evidence="3 4">
    <name type="scientific">Flavobacterium frigidimaris</name>
    <dbReference type="NCBI Taxonomy" id="262320"/>
    <lineage>
        <taxon>Bacteria</taxon>
        <taxon>Pseudomonadati</taxon>
        <taxon>Bacteroidota</taxon>
        <taxon>Flavobacteriia</taxon>
        <taxon>Flavobacteriales</taxon>
        <taxon>Flavobacteriaceae</taxon>
        <taxon>Flavobacterium</taxon>
    </lineage>
</organism>
<evidence type="ECO:0000259" key="2">
    <source>
        <dbReference type="Pfam" id="PF16344"/>
    </source>
</evidence>
<feature type="domain" description="FecR protein" evidence="1">
    <location>
        <begin position="182"/>
        <end position="276"/>
    </location>
</feature>
<dbReference type="PANTHER" id="PTHR30273:SF2">
    <property type="entry name" value="PROTEIN FECR"/>
    <property type="match status" value="1"/>
</dbReference>
<gene>
    <name evidence="3" type="ORF">B0A65_21010</name>
</gene>